<sequence length="249" mass="26349">MRSPQRQEDAHRLSVPETVASWGTDLRHGLSSAEAARRAAEFGPNVLPVEDDGGALLRFLRQFHDPLVYVLIVAAVVTLSMAQFVDSGVIFGVVLLNAVIGYVQESRARSALDALARMVPAKAGVIRDGVPGKVRAEELVRGDVLVLQAGDKIAADVRLAAADSLEVDESALTGESVPVAKTEDVLPDDVELADRVNTAYSGTVVTRGAGRGVVVAIAADTELGLVNKLVGVRLPRMSSVLVRRRGGTR</sequence>
<dbReference type="InterPro" id="IPR008250">
    <property type="entry name" value="ATPase_P-typ_transduc_dom_A_sf"/>
</dbReference>
<dbReference type="InterPro" id="IPR023298">
    <property type="entry name" value="ATPase_P-typ_TM_dom_sf"/>
</dbReference>
<keyword evidence="5" id="KW-1185">Reference proteome</keyword>
<evidence type="ECO:0000313" key="4">
    <source>
        <dbReference type="EMBL" id="MBP2329475.1"/>
    </source>
</evidence>
<dbReference type="SUPFAM" id="SSF81653">
    <property type="entry name" value="Calcium ATPase, transduction domain A"/>
    <property type="match status" value="1"/>
</dbReference>
<dbReference type="SUPFAM" id="SSF81665">
    <property type="entry name" value="Calcium ATPase, transmembrane domain M"/>
    <property type="match status" value="1"/>
</dbReference>
<organism evidence="4 5">
    <name type="scientific">Kibdelosporangium banguiense</name>
    <dbReference type="NCBI Taxonomy" id="1365924"/>
    <lineage>
        <taxon>Bacteria</taxon>
        <taxon>Bacillati</taxon>
        <taxon>Actinomycetota</taxon>
        <taxon>Actinomycetes</taxon>
        <taxon>Pseudonocardiales</taxon>
        <taxon>Pseudonocardiaceae</taxon>
        <taxon>Kibdelosporangium</taxon>
    </lineage>
</organism>
<reference evidence="4 5" key="1">
    <citation type="submission" date="2021-03" db="EMBL/GenBank/DDBJ databases">
        <title>Sequencing the genomes of 1000 actinobacteria strains.</title>
        <authorList>
            <person name="Klenk H.-P."/>
        </authorList>
    </citation>
    <scope>NUCLEOTIDE SEQUENCE [LARGE SCALE GENOMIC DNA]</scope>
    <source>
        <strain evidence="4 5">DSM 46670</strain>
    </source>
</reference>
<evidence type="ECO:0000256" key="2">
    <source>
        <dbReference type="SAM" id="Phobius"/>
    </source>
</evidence>
<comment type="caution">
    <text evidence="4">The sequence shown here is derived from an EMBL/GenBank/DDBJ whole genome shotgun (WGS) entry which is preliminary data.</text>
</comment>
<gene>
    <name evidence="4" type="ORF">JOF56_009860</name>
</gene>
<dbReference type="InterPro" id="IPR004014">
    <property type="entry name" value="ATPase_P-typ_cation-transptr_N"/>
</dbReference>
<feature type="domain" description="Cation-transporting P-type ATPase N-terminal" evidence="3">
    <location>
        <begin position="9"/>
        <end position="83"/>
    </location>
</feature>
<keyword evidence="2" id="KW-0472">Membrane</keyword>
<dbReference type="EMBL" id="JAGINW010000001">
    <property type="protein sequence ID" value="MBP2329475.1"/>
    <property type="molecule type" value="Genomic_DNA"/>
</dbReference>
<protein>
    <submittedName>
        <fullName evidence="4">Magnesium-transporting ATPase (P-type)</fullName>
    </submittedName>
</protein>
<evidence type="ECO:0000259" key="3">
    <source>
        <dbReference type="SMART" id="SM00831"/>
    </source>
</evidence>
<dbReference type="PANTHER" id="PTHR42861">
    <property type="entry name" value="CALCIUM-TRANSPORTING ATPASE"/>
    <property type="match status" value="1"/>
</dbReference>
<keyword evidence="2" id="KW-1133">Transmembrane helix</keyword>
<dbReference type="Proteomes" id="UP001519332">
    <property type="component" value="Unassembled WGS sequence"/>
</dbReference>
<dbReference type="SMART" id="SM00831">
    <property type="entry name" value="Cation_ATPase_N"/>
    <property type="match status" value="1"/>
</dbReference>
<dbReference type="Pfam" id="PF00122">
    <property type="entry name" value="E1-E2_ATPase"/>
    <property type="match status" value="1"/>
</dbReference>
<dbReference type="Gene3D" id="2.70.150.10">
    <property type="entry name" value="Calcium-transporting ATPase, cytoplasmic transduction domain A"/>
    <property type="match status" value="1"/>
</dbReference>
<proteinExistence type="predicted"/>
<keyword evidence="2" id="KW-0812">Transmembrane</keyword>
<evidence type="ECO:0000256" key="1">
    <source>
        <dbReference type="ARBA" id="ARBA00004141"/>
    </source>
</evidence>
<name>A0ABS4TYK0_9PSEU</name>
<comment type="subcellular location">
    <subcellularLocation>
        <location evidence="1">Membrane</location>
        <topology evidence="1">Multi-pass membrane protein</topology>
    </subcellularLocation>
</comment>
<evidence type="ECO:0000313" key="5">
    <source>
        <dbReference type="Proteomes" id="UP001519332"/>
    </source>
</evidence>
<dbReference type="InterPro" id="IPR059000">
    <property type="entry name" value="ATPase_P-type_domA"/>
</dbReference>
<accession>A0ABS4TYK0</accession>
<dbReference type="Pfam" id="PF00690">
    <property type="entry name" value="Cation_ATPase_N"/>
    <property type="match status" value="1"/>
</dbReference>
<dbReference type="RefSeq" id="WP_209646259.1">
    <property type="nucleotide sequence ID" value="NZ_JAGINW010000001.1"/>
</dbReference>
<dbReference type="Gene3D" id="1.20.1110.10">
    <property type="entry name" value="Calcium-transporting ATPase, transmembrane domain"/>
    <property type="match status" value="1"/>
</dbReference>
<feature type="transmembrane region" description="Helical" evidence="2">
    <location>
        <begin position="67"/>
        <end position="100"/>
    </location>
</feature>